<protein>
    <submittedName>
        <fullName evidence="3">PQQ-dependent sugar dehydrogenase</fullName>
    </submittedName>
</protein>
<gene>
    <name evidence="3" type="ORF">J4G78_08445</name>
</gene>
<dbReference type="InterPro" id="IPR011042">
    <property type="entry name" value="6-blade_b-propeller_TolB-like"/>
</dbReference>
<dbReference type="InterPro" id="IPR012938">
    <property type="entry name" value="Glc/Sorbosone_DH"/>
</dbReference>
<reference evidence="3 4" key="1">
    <citation type="submission" date="2021-03" db="EMBL/GenBank/DDBJ databases">
        <title>Complete genome of Parasphingorhabdus_sp.JHSY0214.</title>
        <authorList>
            <person name="Yoo J.H."/>
            <person name="Bae J.W."/>
        </authorList>
    </citation>
    <scope>NUCLEOTIDE SEQUENCE [LARGE SCALE GENOMIC DNA]</scope>
    <source>
        <strain evidence="3 4">JHSY0214</strain>
    </source>
</reference>
<dbReference type="PROSITE" id="PS51257">
    <property type="entry name" value="PROKAR_LIPOPROTEIN"/>
    <property type="match status" value="1"/>
</dbReference>
<dbReference type="EMBL" id="CP071794">
    <property type="protein sequence ID" value="QTD57533.1"/>
    <property type="molecule type" value="Genomic_DNA"/>
</dbReference>
<dbReference type="Gene3D" id="2.120.10.30">
    <property type="entry name" value="TolB, C-terminal domain"/>
    <property type="match status" value="1"/>
</dbReference>
<dbReference type="Pfam" id="PF07995">
    <property type="entry name" value="GSDH"/>
    <property type="match status" value="1"/>
</dbReference>
<evidence type="ECO:0000256" key="1">
    <source>
        <dbReference type="SAM" id="MobiDB-lite"/>
    </source>
</evidence>
<dbReference type="RefSeq" id="WP_207990076.1">
    <property type="nucleotide sequence ID" value="NZ_CP071794.1"/>
</dbReference>
<organism evidence="3 4">
    <name type="scientific">Parasphingorhabdus cellanae</name>
    <dbReference type="NCBI Taxonomy" id="2806553"/>
    <lineage>
        <taxon>Bacteria</taxon>
        <taxon>Pseudomonadati</taxon>
        <taxon>Pseudomonadota</taxon>
        <taxon>Alphaproteobacteria</taxon>
        <taxon>Sphingomonadales</taxon>
        <taxon>Sphingomonadaceae</taxon>
        <taxon>Parasphingorhabdus</taxon>
    </lineage>
</organism>
<dbReference type="PANTHER" id="PTHR19328:SF75">
    <property type="entry name" value="ALDOSE SUGAR DEHYDROGENASE YLII"/>
    <property type="match status" value="1"/>
</dbReference>
<accession>A0ABX7T7D6</accession>
<name>A0ABX7T7D6_9SPHN</name>
<dbReference type="PANTHER" id="PTHR19328">
    <property type="entry name" value="HEDGEHOG-INTERACTING PROTEIN"/>
    <property type="match status" value="1"/>
</dbReference>
<evidence type="ECO:0000259" key="2">
    <source>
        <dbReference type="Pfam" id="PF07995"/>
    </source>
</evidence>
<dbReference type="Proteomes" id="UP000663923">
    <property type="component" value="Chromosome"/>
</dbReference>
<feature type="region of interest" description="Disordered" evidence="1">
    <location>
        <begin position="24"/>
        <end position="43"/>
    </location>
</feature>
<dbReference type="SUPFAM" id="SSF50952">
    <property type="entry name" value="Soluble quinoprotein glucose dehydrogenase"/>
    <property type="match status" value="1"/>
</dbReference>
<sequence>MRNLTLATGLSIILIACSNGDDAQATKSGSEEAQASSDISPVDRKPFEKAEVASFDEPWAMTFLPDGRMLVTEKKGKLLLVDQKGAKTEIGNVPEVDYGGQGGFGDVILAPDFETSGLIYLSWVESGDDDTRGAVVAHAKLDLQGTQPDLKELKTIWTQNPKVTGRGHYSHRMIFSPDGKYLFIGSGERQKFDPSQDMTGNLGKIVRLFPDGSVPQDNPFVGQDDALPEIWSLGHRNILGMAFDAEGRLWNQEMGPKDGDELNLVQRSANYGYPIVSEGDHYDGKKIPNHDTRPEFAAPKIAWVPTIAPSGMIIYSGDLFPAWKGNAFIGGLASEAIIRVSFDGETAKEAERYAMDQRIREVEQGPEGALWVLEDGEGGRLLKLTPTSR</sequence>
<dbReference type="InterPro" id="IPR011041">
    <property type="entry name" value="Quinoprot_gluc/sorb_DH_b-prop"/>
</dbReference>
<keyword evidence="4" id="KW-1185">Reference proteome</keyword>
<feature type="compositionally biased region" description="Polar residues" evidence="1">
    <location>
        <begin position="25"/>
        <end position="39"/>
    </location>
</feature>
<evidence type="ECO:0000313" key="4">
    <source>
        <dbReference type="Proteomes" id="UP000663923"/>
    </source>
</evidence>
<evidence type="ECO:0000313" key="3">
    <source>
        <dbReference type="EMBL" id="QTD57533.1"/>
    </source>
</evidence>
<proteinExistence type="predicted"/>
<feature type="domain" description="Glucose/Sorbosone dehydrogenase" evidence="2">
    <location>
        <begin position="55"/>
        <end position="383"/>
    </location>
</feature>